<dbReference type="GO" id="GO:0016020">
    <property type="term" value="C:membrane"/>
    <property type="evidence" value="ECO:0007669"/>
    <property type="project" value="UniProtKB-SubCell"/>
</dbReference>
<feature type="region of interest" description="Disordered" evidence="6">
    <location>
        <begin position="288"/>
        <end position="334"/>
    </location>
</feature>
<evidence type="ECO:0000256" key="5">
    <source>
        <dbReference type="ARBA" id="ARBA00023136"/>
    </source>
</evidence>
<evidence type="ECO:0000313" key="9">
    <source>
        <dbReference type="EMBL" id="MDO6671139.1"/>
    </source>
</evidence>
<evidence type="ECO:0000259" key="8">
    <source>
        <dbReference type="Pfam" id="PF00892"/>
    </source>
</evidence>
<dbReference type="RefSeq" id="WP_303592907.1">
    <property type="nucleotide sequence ID" value="NZ_JAUORK010000003.1"/>
</dbReference>
<evidence type="ECO:0000256" key="3">
    <source>
        <dbReference type="ARBA" id="ARBA00022692"/>
    </source>
</evidence>
<evidence type="ECO:0000256" key="4">
    <source>
        <dbReference type="ARBA" id="ARBA00022989"/>
    </source>
</evidence>
<feature type="transmembrane region" description="Helical" evidence="7">
    <location>
        <begin position="182"/>
        <end position="206"/>
    </location>
</feature>
<feature type="transmembrane region" description="Helical" evidence="7">
    <location>
        <begin position="31"/>
        <end position="50"/>
    </location>
</feature>
<name>A0AAP4WXH0_9GAMM</name>
<feature type="transmembrane region" description="Helical" evidence="7">
    <location>
        <begin position="120"/>
        <end position="138"/>
    </location>
</feature>
<dbReference type="EMBL" id="JAUORK010000003">
    <property type="protein sequence ID" value="MDO6671139.1"/>
    <property type="molecule type" value="Genomic_DNA"/>
</dbReference>
<feature type="domain" description="EamA" evidence="8">
    <location>
        <begin position="5"/>
        <end position="134"/>
    </location>
</feature>
<comment type="subcellular location">
    <subcellularLocation>
        <location evidence="1">Membrane</location>
        <topology evidence="1">Multi-pass membrane protein</topology>
    </subcellularLocation>
</comment>
<feature type="transmembrane region" description="Helical" evidence="7">
    <location>
        <begin position="89"/>
        <end position="113"/>
    </location>
</feature>
<dbReference type="InterPro" id="IPR037185">
    <property type="entry name" value="EmrE-like"/>
</dbReference>
<evidence type="ECO:0000256" key="7">
    <source>
        <dbReference type="SAM" id="Phobius"/>
    </source>
</evidence>
<proteinExistence type="inferred from homology"/>
<dbReference type="InterPro" id="IPR050638">
    <property type="entry name" value="AA-Vitamin_Transporters"/>
</dbReference>
<comment type="similarity">
    <text evidence="2">Belongs to the EamA transporter family.</text>
</comment>
<feature type="transmembrane region" description="Helical" evidence="7">
    <location>
        <begin position="243"/>
        <end position="260"/>
    </location>
</feature>
<dbReference type="AlphaFoldDB" id="A0AAP4WXH0"/>
<evidence type="ECO:0000256" key="6">
    <source>
        <dbReference type="SAM" id="MobiDB-lite"/>
    </source>
</evidence>
<feature type="compositionally biased region" description="Low complexity" evidence="6">
    <location>
        <begin position="297"/>
        <end position="326"/>
    </location>
</feature>
<evidence type="ECO:0000313" key="10">
    <source>
        <dbReference type="Proteomes" id="UP001170481"/>
    </source>
</evidence>
<gene>
    <name evidence="9" type="ORF">Q4535_03310</name>
</gene>
<accession>A0AAP4WXH0</accession>
<feature type="transmembrane region" description="Helical" evidence="7">
    <location>
        <begin position="62"/>
        <end position="83"/>
    </location>
</feature>
<dbReference type="Pfam" id="PF00892">
    <property type="entry name" value="EamA"/>
    <property type="match status" value="2"/>
</dbReference>
<feature type="transmembrane region" description="Helical" evidence="7">
    <location>
        <begin position="266"/>
        <end position="283"/>
    </location>
</feature>
<dbReference type="InterPro" id="IPR000620">
    <property type="entry name" value="EamA_dom"/>
</dbReference>
<evidence type="ECO:0000256" key="2">
    <source>
        <dbReference type="ARBA" id="ARBA00007362"/>
    </source>
</evidence>
<keyword evidence="4 7" id="KW-1133">Transmembrane helix</keyword>
<dbReference type="SUPFAM" id="SSF103481">
    <property type="entry name" value="Multidrug resistance efflux transporter EmrE"/>
    <property type="match status" value="2"/>
</dbReference>
<dbReference type="Proteomes" id="UP001170481">
    <property type="component" value="Unassembled WGS sequence"/>
</dbReference>
<evidence type="ECO:0000256" key="1">
    <source>
        <dbReference type="ARBA" id="ARBA00004141"/>
    </source>
</evidence>
<sequence length="334" mass="35046">MWMPLCFVFLFASGFIAARFGTLDAEPFTLLLVRSLLVLPVLGVILWLRCKPRQWGRRNDRLAQMGIGMLLHGAYLGGVFAAVKAGLPAGLTALLVSLHPLVTAALSLPLFGVRLGAKQWAGLGCGAIGVSLVLGAGLAKDGAGTLEWPLIGLVWCLVALIGVSSSTLWQKRVSGRMGLVEGLMFQYLGAGAVFVVAATSVGSFAFDPTPRLLLTMAWLVIAISVGAIWLLMLMLERGEAHQVARTFFLVPPCAALMAWWLFDEQWTSLMVAGAALVVLGLVLDRPRPGKVSKAPAEDATPPSPSTSTPSAPSASTASATSKASATNSGQAAPR</sequence>
<feature type="transmembrane region" description="Helical" evidence="7">
    <location>
        <begin position="150"/>
        <end position="170"/>
    </location>
</feature>
<dbReference type="PANTHER" id="PTHR32322:SF2">
    <property type="entry name" value="EAMA DOMAIN-CONTAINING PROTEIN"/>
    <property type="match status" value="1"/>
</dbReference>
<feature type="domain" description="EamA" evidence="8">
    <location>
        <begin position="151"/>
        <end position="283"/>
    </location>
</feature>
<dbReference type="PANTHER" id="PTHR32322">
    <property type="entry name" value="INNER MEMBRANE TRANSPORTER"/>
    <property type="match status" value="1"/>
</dbReference>
<protein>
    <submittedName>
        <fullName evidence="9">DMT family transporter</fullName>
    </submittedName>
</protein>
<organism evidence="9 10">
    <name type="scientific">Cobetia amphilecti</name>
    <dbReference type="NCBI Taxonomy" id="1055104"/>
    <lineage>
        <taxon>Bacteria</taxon>
        <taxon>Pseudomonadati</taxon>
        <taxon>Pseudomonadota</taxon>
        <taxon>Gammaproteobacteria</taxon>
        <taxon>Oceanospirillales</taxon>
        <taxon>Halomonadaceae</taxon>
        <taxon>Cobetia</taxon>
    </lineage>
</organism>
<comment type="caution">
    <text evidence="9">The sequence shown here is derived from an EMBL/GenBank/DDBJ whole genome shotgun (WGS) entry which is preliminary data.</text>
</comment>
<feature type="transmembrane region" description="Helical" evidence="7">
    <location>
        <begin position="212"/>
        <end position="231"/>
    </location>
</feature>
<keyword evidence="3 7" id="KW-0812">Transmembrane</keyword>
<keyword evidence="5 7" id="KW-0472">Membrane</keyword>
<reference evidence="9" key="1">
    <citation type="submission" date="2023-07" db="EMBL/GenBank/DDBJ databases">
        <title>Genome content predicts the carbon catabolic preferences of heterotrophic bacteria.</title>
        <authorList>
            <person name="Gralka M."/>
        </authorList>
    </citation>
    <scope>NUCLEOTIDE SEQUENCE</scope>
    <source>
        <strain evidence="9">C2R13</strain>
    </source>
</reference>